<proteinExistence type="predicted"/>
<organism evidence="1">
    <name type="scientific">Graphocephala atropunctata</name>
    <dbReference type="NCBI Taxonomy" id="36148"/>
    <lineage>
        <taxon>Eukaryota</taxon>
        <taxon>Metazoa</taxon>
        <taxon>Ecdysozoa</taxon>
        <taxon>Arthropoda</taxon>
        <taxon>Hexapoda</taxon>
        <taxon>Insecta</taxon>
        <taxon>Pterygota</taxon>
        <taxon>Neoptera</taxon>
        <taxon>Paraneoptera</taxon>
        <taxon>Hemiptera</taxon>
        <taxon>Auchenorrhyncha</taxon>
        <taxon>Membracoidea</taxon>
        <taxon>Cicadellidae</taxon>
        <taxon>Cicadellinae</taxon>
        <taxon>Cicadellini</taxon>
        <taxon>Graphocephala</taxon>
    </lineage>
</organism>
<reference evidence="1" key="1">
    <citation type="submission" date="2015-11" db="EMBL/GenBank/DDBJ databases">
        <title>De novo transcriptome assembly of four potential Pierce s Disease insect vectors from Arizona vineyards.</title>
        <authorList>
            <person name="Tassone E.E."/>
        </authorList>
    </citation>
    <scope>NUCLEOTIDE SEQUENCE</scope>
</reference>
<gene>
    <name evidence="1" type="ORF">g.9554</name>
</gene>
<sequence length="135" mass="14893">MMRRKAKYMTQAMSTLRPRLRRCLRVLSAADKTRTGLVTLRRNSELSTALVVSGGLVLLEDSVVVVASRIPLGGVPHVGAERKEGSSVHNMAVPVTVRYILIVVSRHIRSGNNTASHQQVYVEIKVTSLVYKLLT</sequence>
<accession>A0A1B6KN20</accession>
<protein>
    <submittedName>
        <fullName evidence="1">Uncharacterized protein</fullName>
    </submittedName>
</protein>
<dbReference type="EMBL" id="GEBQ01027383">
    <property type="protein sequence ID" value="JAT12594.1"/>
    <property type="molecule type" value="Transcribed_RNA"/>
</dbReference>
<name>A0A1B6KN20_9HEMI</name>
<evidence type="ECO:0000313" key="1">
    <source>
        <dbReference type="EMBL" id="JAT12594.1"/>
    </source>
</evidence>
<dbReference type="AlphaFoldDB" id="A0A1B6KN20"/>